<protein>
    <submittedName>
        <fullName evidence="1">Uncharacterized protein</fullName>
    </submittedName>
</protein>
<gene>
    <name evidence="1" type="ORF">ASJ81_01565</name>
</gene>
<accession>A0A2A2HSV9</accession>
<dbReference type="AlphaFoldDB" id="A0A2A2HSV9"/>
<evidence type="ECO:0000313" key="2">
    <source>
        <dbReference type="Proteomes" id="UP000218164"/>
    </source>
</evidence>
<comment type="caution">
    <text evidence="1">The sequence shown here is derived from an EMBL/GenBank/DDBJ whole genome shotgun (WGS) entry which is preliminary data.</text>
</comment>
<reference evidence="1 2" key="1">
    <citation type="journal article" date="2017" name="BMC Genomics">
        <title>Genomic analysis of methanogenic archaea reveals a shift towards energy conservation.</title>
        <authorList>
            <person name="Gilmore S.P."/>
            <person name="Henske J.K."/>
            <person name="Sexton J.A."/>
            <person name="Solomon K.V."/>
            <person name="Seppala S."/>
            <person name="Yoo J.I."/>
            <person name="Huyett L.M."/>
            <person name="Pressman A."/>
            <person name="Cogan J.Z."/>
            <person name="Kivenson V."/>
            <person name="Peng X."/>
            <person name="Tan Y."/>
            <person name="Valentine D.L."/>
            <person name="O'Malley M.A."/>
        </authorList>
    </citation>
    <scope>NUCLEOTIDE SEQUENCE [LARGE SCALE GENOMIC DNA]</scope>
    <source>
        <strain evidence="1 2">MC-15</strain>
    </source>
</reference>
<name>A0A2A2HSV9_9EURY</name>
<dbReference type="OrthoDB" id="383698at2157"/>
<dbReference type="Proteomes" id="UP000218164">
    <property type="component" value="Unassembled WGS sequence"/>
</dbReference>
<dbReference type="EMBL" id="LMVP01000223">
    <property type="protein sequence ID" value="PAV12591.1"/>
    <property type="molecule type" value="Genomic_DNA"/>
</dbReference>
<evidence type="ECO:0000313" key="1">
    <source>
        <dbReference type="EMBL" id="PAV12591.1"/>
    </source>
</evidence>
<dbReference type="RefSeq" id="WP_095644568.1">
    <property type="nucleotide sequence ID" value="NZ_LMVP01000223.1"/>
</dbReference>
<organism evidence="1 2">
    <name type="scientific">Methanosarcina spelaei</name>
    <dbReference type="NCBI Taxonomy" id="1036679"/>
    <lineage>
        <taxon>Archaea</taxon>
        <taxon>Methanobacteriati</taxon>
        <taxon>Methanobacteriota</taxon>
        <taxon>Stenosarchaea group</taxon>
        <taxon>Methanomicrobia</taxon>
        <taxon>Methanosarcinales</taxon>
        <taxon>Methanosarcinaceae</taxon>
        <taxon>Methanosarcina</taxon>
    </lineage>
</organism>
<sequence>MRYKSVKELVALGIVKGLITLGLLLFFSTFSECGASAEVTNFSETLNQEQPFQKLNPDEVTTEWNDTYLFSSREDLLNRKLDV</sequence>
<proteinExistence type="predicted"/>
<keyword evidence="2" id="KW-1185">Reference proteome</keyword>